<dbReference type="AlphaFoldDB" id="A0A8H4RC43"/>
<gene>
    <name evidence="1" type="ORF">G7Y89_g10778</name>
</gene>
<reference evidence="1 2" key="1">
    <citation type="submission" date="2020-03" db="EMBL/GenBank/DDBJ databases">
        <title>Draft Genome Sequence of Cudoniella acicularis.</title>
        <authorList>
            <person name="Buettner E."/>
            <person name="Kellner H."/>
        </authorList>
    </citation>
    <scope>NUCLEOTIDE SEQUENCE [LARGE SCALE GENOMIC DNA]</scope>
    <source>
        <strain evidence="1 2">DSM 108380</strain>
    </source>
</reference>
<dbReference type="Proteomes" id="UP000566819">
    <property type="component" value="Unassembled WGS sequence"/>
</dbReference>
<protein>
    <submittedName>
        <fullName evidence="1">Uncharacterized protein</fullName>
    </submittedName>
</protein>
<proteinExistence type="predicted"/>
<dbReference type="EMBL" id="JAAMPI010000979">
    <property type="protein sequence ID" value="KAF4627380.1"/>
    <property type="molecule type" value="Genomic_DNA"/>
</dbReference>
<evidence type="ECO:0000313" key="2">
    <source>
        <dbReference type="Proteomes" id="UP000566819"/>
    </source>
</evidence>
<keyword evidence="2" id="KW-1185">Reference proteome</keyword>
<evidence type="ECO:0000313" key="1">
    <source>
        <dbReference type="EMBL" id="KAF4627380.1"/>
    </source>
</evidence>
<organism evidence="1 2">
    <name type="scientific">Cudoniella acicularis</name>
    <dbReference type="NCBI Taxonomy" id="354080"/>
    <lineage>
        <taxon>Eukaryota</taxon>
        <taxon>Fungi</taxon>
        <taxon>Dikarya</taxon>
        <taxon>Ascomycota</taxon>
        <taxon>Pezizomycotina</taxon>
        <taxon>Leotiomycetes</taxon>
        <taxon>Helotiales</taxon>
        <taxon>Tricladiaceae</taxon>
        <taxon>Cudoniella</taxon>
    </lineage>
</organism>
<comment type="caution">
    <text evidence="1">The sequence shown here is derived from an EMBL/GenBank/DDBJ whole genome shotgun (WGS) entry which is preliminary data.</text>
</comment>
<accession>A0A8H4RC43</accession>
<name>A0A8H4RC43_9HELO</name>
<sequence length="230" mass="24139">MTDDRLVRSFQIELVHAGAVGADIAIVVVIACPGTPDGISAVLEVAVEAPDGVALVKVEIGIVDEFSLFTGVDVDGISVEVNIDSEVERTVSTIVVEAPDDVEIPVRVEISIVDVTTATEFSLFTGVDVDGISVELNVDSKVERIVSTIVVEAPDDVEISVKVEIGTVEIDTDTGSLVANTPAPVPTDVERVVWVALEAAQLIEPVCMNEIWSASSEPPVISAWTHIGAG</sequence>